<evidence type="ECO:0000259" key="1">
    <source>
        <dbReference type="Pfam" id="PF23212"/>
    </source>
</evidence>
<dbReference type="SUPFAM" id="SSF159245">
    <property type="entry name" value="AttH-like"/>
    <property type="match status" value="1"/>
</dbReference>
<evidence type="ECO:0000313" key="2">
    <source>
        <dbReference type="EMBL" id="KLL12530.1"/>
    </source>
</evidence>
<keyword evidence="3" id="KW-1185">Reference proteome</keyword>
<sequence>MSVTFATGHVVESDDLRHRVAPGVKTRDSLFWTLILPDERIAAQVYVWTDGRGVAGRQVCVYFPDRERNVVLGAFNVELGDASELDDWHCAGLYLRQPDPLRTAEIVFAGDEADIDYRFEASHRPFSYRENPAGCPPWMATNRFEQAGRASGTLRVGERVIPFADVWAHRDHSWGRRHWSGVQHWKWLAAGTPSGRELNAMFHIARGELGVNGYVLRDGEPVAIVDSRHHATYDREMGQESLEAELTDAHGGTTHLWMRRYAILHLPVGSDTLMSEAACQVTIDGEAGAGQFETLWPRGYLKRLVDAQ</sequence>
<name>A0ABR5F793_9ACTN</name>
<feature type="domain" description="DUF7064" evidence="1">
    <location>
        <begin position="178"/>
        <end position="297"/>
    </location>
</feature>
<protein>
    <recommendedName>
        <fullName evidence="1">DUF7064 domain-containing protein</fullName>
    </recommendedName>
</protein>
<proteinExistence type="predicted"/>
<dbReference type="RefSeq" id="WP_047221831.1">
    <property type="nucleotide sequence ID" value="NZ_JWIO01000004.1"/>
</dbReference>
<evidence type="ECO:0000313" key="3">
    <source>
        <dbReference type="Proteomes" id="UP000035425"/>
    </source>
</evidence>
<gene>
    <name evidence="2" type="ORF">FrCorBMG51_04545</name>
</gene>
<comment type="caution">
    <text evidence="2">The sequence shown here is derived from an EMBL/GenBank/DDBJ whole genome shotgun (WGS) entry which is preliminary data.</text>
</comment>
<dbReference type="Proteomes" id="UP000035425">
    <property type="component" value="Unassembled WGS sequence"/>
</dbReference>
<dbReference type="InterPro" id="IPR055492">
    <property type="entry name" value="DUF7064"/>
</dbReference>
<accession>A0ABR5F793</accession>
<dbReference type="Pfam" id="PF23212">
    <property type="entry name" value="DUF7064"/>
    <property type="match status" value="1"/>
</dbReference>
<organism evidence="2 3">
    <name type="scientific">Protofrankia coriariae</name>
    <dbReference type="NCBI Taxonomy" id="1562887"/>
    <lineage>
        <taxon>Bacteria</taxon>
        <taxon>Bacillati</taxon>
        <taxon>Actinomycetota</taxon>
        <taxon>Actinomycetes</taxon>
        <taxon>Frankiales</taxon>
        <taxon>Frankiaceae</taxon>
        <taxon>Protofrankia</taxon>
    </lineage>
</organism>
<reference evidence="2 3" key="1">
    <citation type="submission" date="2014-12" db="EMBL/GenBank/DDBJ databases">
        <title>Frankia sp. BMG5.1 draft genome.</title>
        <authorList>
            <person name="Gtari M."/>
            <person name="Ghodhbane-Gtari F."/>
            <person name="Nouioui I."/>
            <person name="Ktari A."/>
            <person name="Hezbri K."/>
            <person name="Mimouni W."/>
            <person name="Sbissi I."/>
            <person name="Ayari A."/>
            <person name="Yamanaka T."/>
            <person name="Normand P."/>
            <person name="Tisa L.S."/>
            <person name="Boudabous A."/>
        </authorList>
    </citation>
    <scope>NUCLEOTIDE SEQUENCE [LARGE SCALE GENOMIC DNA]</scope>
    <source>
        <strain evidence="2 3">BMG5.1</strain>
    </source>
</reference>
<dbReference type="EMBL" id="JWIO01000004">
    <property type="protein sequence ID" value="KLL12530.1"/>
    <property type="molecule type" value="Genomic_DNA"/>
</dbReference>